<protein>
    <recommendedName>
        <fullName evidence="1">Heterokaryon incompatibility domain-containing protein</fullName>
    </recommendedName>
</protein>
<sequence>MCLLEPDDDGEYRLTRNLTDHQLPCYAILSHTWGSDDQEVNFEDITFGIGKDKTGYRKIQFCGKQAACDNIKYFWVDSCCIRKSSAPSFRNPLIRWFTRGWSLQELLAPISVEFFSRDGKRLGDQDSLKLMIQEITGITTEALQGIPLSKFGDTDRKKWAE</sequence>
<keyword evidence="3" id="KW-1185">Reference proteome</keyword>
<dbReference type="EMBL" id="RCSX01000003">
    <property type="protein sequence ID" value="KAF7937569.1"/>
    <property type="molecule type" value="Genomic_DNA"/>
</dbReference>
<dbReference type="GeneID" id="62228657"/>
<evidence type="ECO:0000259" key="1">
    <source>
        <dbReference type="Pfam" id="PF06985"/>
    </source>
</evidence>
<dbReference type="InterPro" id="IPR010730">
    <property type="entry name" value="HET"/>
</dbReference>
<name>A0ABQ7IZ47_9HELO</name>
<evidence type="ECO:0000313" key="3">
    <source>
        <dbReference type="Proteomes" id="UP000783213"/>
    </source>
</evidence>
<feature type="domain" description="Heterokaryon incompatibility" evidence="1">
    <location>
        <begin position="26"/>
        <end position="85"/>
    </location>
</feature>
<proteinExistence type="predicted"/>
<organism evidence="2 3">
    <name type="scientific">Botrytis deweyae</name>
    <dbReference type="NCBI Taxonomy" id="2478750"/>
    <lineage>
        <taxon>Eukaryota</taxon>
        <taxon>Fungi</taxon>
        <taxon>Dikarya</taxon>
        <taxon>Ascomycota</taxon>
        <taxon>Pezizomycotina</taxon>
        <taxon>Leotiomycetes</taxon>
        <taxon>Helotiales</taxon>
        <taxon>Sclerotiniaceae</taxon>
        <taxon>Botrytis</taxon>
    </lineage>
</organism>
<evidence type="ECO:0000313" key="2">
    <source>
        <dbReference type="EMBL" id="KAF7937569.1"/>
    </source>
</evidence>
<dbReference type="Pfam" id="PF06985">
    <property type="entry name" value="HET"/>
    <property type="match status" value="1"/>
</dbReference>
<accession>A0ABQ7IZ47</accession>
<gene>
    <name evidence="2" type="ORF">EAE98_001883</name>
</gene>
<dbReference type="Proteomes" id="UP000783213">
    <property type="component" value="Unassembled WGS sequence"/>
</dbReference>
<dbReference type="PANTHER" id="PTHR10622">
    <property type="entry name" value="HET DOMAIN-CONTAINING PROTEIN"/>
    <property type="match status" value="1"/>
</dbReference>
<dbReference type="RefSeq" id="XP_038814487.1">
    <property type="nucleotide sequence ID" value="XM_038949502.1"/>
</dbReference>
<comment type="caution">
    <text evidence="2">The sequence shown here is derived from an EMBL/GenBank/DDBJ whole genome shotgun (WGS) entry which is preliminary data.</text>
</comment>
<reference evidence="2 3" key="1">
    <citation type="journal article" date="2020" name="Genome Biol. Evol.">
        <title>Comparative genomics of Sclerotiniaceae.</title>
        <authorList>
            <person name="Valero Jimenez C.A."/>
            <person name="Steentjes M."/>
            <person name="Scholten O.E."/>
            <person name="Van Kan J.A.L."/>
        </authorList>
    </citation>
    <scope>NUCLEOTIDE SEQUENCE [LARGE SCALE GENOMIC DNA]</scope>
    <source>
        <strain evidence="2 3">B1</strain>
    </source>
</reference>
<dbReference type="PANTHER" id="PTHR10622:SF13">
    <property type="entry name" value="NACHT DOMAIN-CONTAINING PROTEIN"/>
    <property type="match status" value="1"/>
</dbReference>